<evidence type="ECO:0000256" key="1">
    <source>
        <dbReference type="ARBA" id="ARBA00022574"/>
    </source>
</evidence>
<reference evidence="5" key="2">
    <citation type="submission" date="2025-08" db="UniProtKB">
        <authorList>
            <consortium name="RefSeq"/>
        </authorList>
    </citation>
    <scope>IDENTIFICATION</scope>
    <source>
        <tissue evidence="5">Leaf</tissue>
    </source>
</reference>
<dbReference type="SMART" id="SM00320">
    <property type="entry name" value="WD40"/>
    <property type="match status" value="1"/>
</dbReference>
<feature type="repeat" description="WD" evidence="3">
    <location>
        <begin position="153"/>
        <end position="178"/>
    </location>
</feature>
<sequence length="203" mass="22711">MCHCFSLSFSSPPSSPSLRLLLLYFSLDGHYTRGHDRVRSFTTRTKNLFKTHPLPKLSLIYEPTSQASLLRFPKSSLWLREELTRSLGTCKRTLLCLAVPVSINYIFSGYALSSVEGRVSMEFFDLLEAAQAKKYAFKCHRKSEDGRDIVYPVNAIAFHPIYETFATGGCDGFVNVWDGNNKTSISGLAVTTTCVFSSDYSSS</sequence>
<dbReference type="RefSeq" id="XP_056841725.1">
    <property type="nucleotide sequence ID" value="XM_056985745.1"/>
</dbReference>
<keyword evidence="2" id="KW-0677">Repeat</keyword>
<dbReference type="PANTHER" id="PTHR10971">
    <property type="entry name" value="MRNA EXPORT FACTOR AND BUB3"/>
    <property type="match status" value="1"/>
</dbReference>
<accession>A0A9W3BQY4</accession>
<dbReference type="PROSITE" id="PS50082">
    <property type="entry name" value="WD_REPEATS_2"/>
    <property type="match status" value="1"/>
</dbReference>
<evidence type="ECO:0000256" key="3">
    <source>
        <dbReference type="PROSITE-ProRule" id="PRU00221"/>
    </source>
</evidence>
<gene>
    <name evidence="5" type="primary">LOC108861202</name>
</gene>
<dbReference type="OrthoDB" id="10262475at2759"/>
<dbReference type="InterPro" id="IPR015943">
    <property type="entry name" value="WD40/YVTN_repeat-like_dom_sf"/>
</dbReference>
<dbReference type="InterPro" id="IPR036322">
    <property type="entry name" value="WD40_repeat_dom_sf"/>
</dbReference>
<dbReference type="GeneID" id="108861202"/>
<dbReference type="SUPFAM" id="SSF50978">
    <property type="entry name" value="WD40 repeat-like"/>
    <property type="match status" value="1"/>
</dbReference>
<dbReference type="KEGG" id="rsz:108861202"/>
<evidence type="ECO:0000256" key="2">
    <source>
        <dbReference type="ARBA" id="ARBA00022737"/>
    </source>
</evidence>
<dbReference type="Proteomes" id="UP000504610">
    <property type="component" value="Chromosome 5"/>
</dbReference>
<keyword evidence="4" id="KW-1185">Reference proteome</keyword>
<keyword evidence="1 3" id="KW-0853">WD repeat</keyword>
<protein>
    <submittedName>
        <fullName evidence="5">Uncharacterized protein LOC108861202</fullName>
    </submittedName>
</protein>
<name>A0A9W3BQY4_RAPSA</name>
<evidence type="ECO:0000313" key="4">
    <source>
        <dbReference type="Proteomes" id="UP000504610"/>
    </source>
</evidence>
<organism evidence="4 5">
    <name type="scientific">Raphanus sativus</name>
    <name type="common">Radish</name>
    <name type="synonym">Raphanus raphanistrum var. sativus</name>
    <dbReference type="NCBI Taxonomy" id="3726"/>
    <lineage>
        <taxon>Eukaryota</taxon>
        <taxon>Viridiplantae</taxon>
        <taxon>Streptophyta</taxon>
        <taxon>Embryophyta</taxon>
        <taxon>Tracheophyta</taxon>
        <taxon>Spermatophyta</taxon>
        <taxon>Magnoliopsida</taxon>
        <taxon>eudicotyledons</taxon>
        <taxon>Gunneridae</taxon>
        <taxon>Pentapetalae</taxon>
        <taxon>rosids</taxon>
        <taxon>malvids</taxon>
        <taxon>Brassicales</taxon>
        <taxon>Brassicaceae</taxon>
        <taxon>Brassiceae</taxon>
        <taxon>Raphanus</taxon>
    </lineage>
</organism>
<dbReference type="InterPro" id="IPR001680">
    <property type="entry name" value="WD40_rpt"/>
</dbReference>
<reference evidence="4" key="1">
    <citation type="journal article" date="2019" name="Database">
        <title>The radish genome database (RadishGD): an integrated information resource for radish genomics.</title>
        <authorList>
            <person name="Yu H.J."/>
            <person name="Baek S."/>
            <person name="Lee Y.J."/>
            <person name="Cho A."/>
            <person name="Mun J.H."/>
        </authorList>
    </citation>
    <scope>NUCLEOTIDE SEQUENCE [LARGE SCALE GENOMIC DNA]</scope>
    <source>
        <strain evidence="4">cv. WK10039</strain>
    </source>
</reference>
<dbReference type="AlphaFoldDB" id="A0A9W3BQY4"/>
<evidence type="ECO:0000313" key="5">
    <source>
        <dbReference type="RefSeq" id="XP_056841725.1"/>
    </source>
</evidence>
<dbReference type="Gene3D" id="2.130.10.10">
    <property type="entry name" value="YVTN repeat-like/Quinoprotein amine dehydrogenase"/>
    <property type="match status" value="1"/>
</dbReference>
<proteinExistence type="predicted"/>